<evidence type="ECO:0000313" key="2">
    <source>
        <dbReference type="Proteomes" id="UP001386955"/>
    </source>
</evidence>
<gene>
    <name evidence="1" type="ORF">VNO78_05452</name>
</gene>
<reference evidence="1 2" key="1">
    <citation type="submission" date="2024-01" db="EMBL/GenBank/DDBJ databases">
        <title>The genomes of 5 underutilized Papilionoideae crops provide insights into root nodulation and disease resistanc.</title>
        <authorList>
            <person name="Jiang F."/>
        </authorList>
    </citation>
    <scope>NUCLEOTIDE SEQUENCE [LARGE SCALE GENOMIC DNA]</scope>
    <source>
        <strain evidence="1">DUOXIRENSHENG_FW03</strain>
        <tissue evidence="1">Leaves</tissue>
    </source>
</reference>
<dbReference type="AlphaFoldDB" id="A0AAN9SSW3"/>
<sequence>MEGRGAWWRGADSPPAIRSQPKINQVVTPFKVLGPSGVKGNCMKDWRAIKDKGGHEDPEKILRISKRWEEMPGKCSCRLETKHSKRLMCYVWCEAPPQYDL</sequence>
<dbReference type="Proteomes" id="UP001386955">
    <property type="component" value="Unassembled WGS sequence"/>
</dbReference>
<proteinExistence type="predicted"/>
<dbReference type="EMBL" id="JAYMYS010000002">
    <property type="protein sequence ID" value="KAK7404506.1"/>
    <property type="molecule type" value="Genomic_DNA"/>
</dbReference>
<comment type="caution">
    <text evidence="1">The sequence shown here is derived from an EMBL/GenBank/DDBJ whole genome shotgun (WGS) entry which is preliminary data.</text>
</comment>
<name>A0AAN9SSW3_PSOTE</name>
<keyword evidence="2" id="KW-1185">Reference proteome</keyword>
<accession>A0AAN9SSW3</accession>
<organism evidence="1 2">
    <name type="scientific">Psophocarpus tetragonolobus</name>
    <name type="common">Winged bean</name>
    <name type="synonym">Dolichos tetragonolobus</name>
    <dbReference type="NCBI Taxonomy" id="3891"/>
    <lineage>
        <taxon>Eukaryota</taxon>
        <taxon>Viridiplantae</taxon>
        <taxon>Streptophyta</taxon>
        <taxon>Embryophyta</taxon>
        <taxon>Tracheophyta</taxon>
        <taxon>Spermatophyta</taxon>
        <taxon>Magnoliopsida</taxon>
        <taxon>eudicotyledons</taxon>
        <taxon>Gunneridae</taxon>
        <taxon>Pentapetalae</taxon>
        <taxon>rosids</taxon>
        <taxon>fabids</taxon>
        <taxon>Fabales</taxon>
        <taxon>Fabaceae</taxon>
        <taxon>Papilionoideae</taxon>
        <taxon>50 kb inversion clade</taxon>
        <taxon>NPAAA clade</taxon>
        <taxon>indigoferoid/millettioid clade</taxon>
        <taxon>Phaseoleae</taxon>
        <taxon>Psophocarpus</taxon>
    </lineage>
</organism>
<protein>
    <submittedName>
        <fullName evidence="1">Uncharacterized protein</fullName>
    </submittedName>
</protein>
<evidence type="ECO:0000313" key="1">
    <source>
        <dbReference type="EMBL" id="KAK7404506.1"/>
    </source>
</evidence>